<evidence type="ECO:0000259" key="2">
    <source>
        <dbReference type="Pfam" id="PF01548"/>
    </source>
</evidence>
<gene>
    <name evidence="4" type="ORF">PSAB_13690</name>
    <name evidence="5" type="ORF">PSAB_20320</name>
</gene>
<dbReference type="HOGENOM" id="CLU_036902_4_8_9"/>
<dbReference type="EMBL" id="CP004078">
    <property type="protein sequence ID" value="AHV97654.1"/>
    <property type="molecule type" value="Genomic_DNA"/>
</dbReference>
<protein>
    <submittedName>
        <fullName evidence="5">Transposase IS116/IS110/IS902 family protein</fullName>
    </submittedName>
</protein>
<feature type="domain" description="Transposase IS116/IS110/IS902 C-terminal" evidence="3">
    <location>
        <begin position="268"/>
        <end position="355"/>
    </location>
</feature>
<proteinExistence type="predicted"/>
<feature type="coiled-coil region" evidence="1">
    <location>
        <begin position="236"/>
        <end position="263"/>
    </location>
</feature>
<dbReference type="InterPro" id="IPR003346">
    <property type="entry name" value="Transposase_20"/>
</dbReference>
<evidence type="ECO:0000313" key="4">
    <source>
        <dbReference type="EMBL" id="AHV97654.1"/>
    </source>
</evidence>
<evidence type="ECO:0000256" key="1">
    <source>
        <dbReference type="SAM" id="Coils"/>
    </source>
</evidence>
<dbReference type="PANTHER" id="PTHR33055:SF13">
    <property type="entry name" value="TRANSPOSASE"/>
    <property type="match status" value="1"/>
</dbReference>
<dbReference type="GO" id="GO:0003677">
    <property type="term" value="F:DNA binding"/>
    <property type="evidence" value="ECO:0007669"/>
    <property type="project" value="InterPro"/>
</dbReference>
<dbReference type="eggNOG" id="COG3547">
    <property type="taxonomic scope" value="Bacteria"/>
</dbReference>
<sequence>MEPVIGLDVSKGSSVFQAFTGRNEAWGETEVMVHEAKGFGRLKACVEQLQEQTSQEPVVILEATGHYHRGLVNFLVQQGIRHCIVNPLQSKRARGTKLRKVKTDAADAWHLAEMYYRGEILPHRTPEDVYTELQHVTRQHEFVTGLYVQAKLNTRALLDQVFPAFEGIFYNLYSETALRVLECCLRGQEDRVYETMEKTAGQSHAKWWVEEKAQRVEEALSEWHQVKVSSSQVYILEGMLSLLHSLQEQLKRLEKQMQELSMGMPETELLRTIPGIGEKLAATLVAELGDIRQFESPKQLVAYAGLDPGVFNSGKFTASSNRITKRGSKRLRRALYLAVQCSLRRGDCSKLRPYYDKKKKEGKPYKVAVIACANKLLHHIYAILRKGQPYQV</sequence>
<evidence type="ECO:0000313" key="6">
    <source>
        <dbReference type="Proteomes" id="UP000019772"/>
    </source>
</evidence>
<dbReference type="AlphaFoldDB" id="X4ZR68"/>
<dbReference type="RefSeq" id="WP_025335161.1">
    <property type="nucleotide sequence ID" value="NZ_CP004078.1"/>
</dbReference>
<evidence type="ECO:0000259" key="3">
    <source>
        <dbReference type="Pfam" id="PF02371"/>
    </source>
</evidence>
<dbReference type="KEGG" id="psab:PSAB_20320"/>
<dbReference type="GO" id="GO:0006313">
    <property type="term" value="P:DNA transposition"/>
    <property type="evidence" value="ECO:0007669"/>
    <property type="project" value="InterPro"/>
</dbReference>
<dbReference type="InterPro" id="IPR047650">
    <property type="entry name" value="Transpos_IS110"/>
</dbReference>
<organism evidence="5 6">
    <name type="scientific">Paenibacillus sabinae T27</name>
    <dbReference type="NCBI Taxonomy" id="1268072"/>
    <lineage>
        <taxon>Bacteria</taxon>
        <taxon>Bacillati</taxon>
        <taxon>Bacillota</taxon>
        <taxon>Bacilli</taxon>
        <taxon>Bacillales</taxon>
        <taxon>Paenibacillaceae</taxon>
        <taxon>Paenibacillus</taxon>
    </lineage>
</organism>
<dbReference type="PATRIC" id="fig|1268072.3.peg.2833"/>
<feature type="domain" description="Transposase IS110-like N-terminal" evidence="2">
    <location>
        <begin position="5"/>
        <end position="163"/>
    </location>
</feature>
<dbReference type="Pfam" id="PF02371">
    <property type="entry name" value="Transposase_20"/>
    <property type="match status" value="1"/>
</dbReference>
<dbReference type="GO" id="GO:0004803">
    <property type="term" value="F:transposase activity"/>
    <property type="evidence" value="ECO:0007669"/>
    <property type="project" value="InterPro"/>
</dbReference>
<reference evidence="5 6" key="1">
    <citation type="journal article" date="2014" name="PLoS Genet.">
        <title>Comparative Genomic Analysis of N2-Fixing and Non-N2-Fixing Paenibacillus spp.: Organization, Evolution and Expression of the Nitrogen Fixation Genes.</title>
        <authorList>
            <person name="Xie J.B."/>
            <person name="Du Z."/>
            <person name="Bai L."/>
            <person name="Tian C."/>
            <person name="Zhang Y."/>
            <person name="Xie J.Y."/>
            <person name="Wang T."/>
            <person name="Liu X."/>
            <person name="Chen X."/>
            <person name="Cheng Q."/>
            <person name="Chen S."/>
            <person name="Li J."/>
        </authorList>
    </citation>
    <scope>NUCLEOTIDE SEQUENCE [LARGE SCALE GENOMIC DNA]</scope>
    <source>
        <strain evidence="5 6">T27</strain>
    </source>
</reference>
<dbReference type="Proteomes" id="UP000019772">
    <property type="component" value="Chromosome"/>
</dbReference>
<name>X4ZR68_9BACL</name>
<dbReference type="OrthoDB" id="9790935at2"/>
<dbReference type="EMBL" id="CP004078">
    <property type="protein sequence ID" value="AHV98955.1"/>
    <property type="molecule type" value="Genomic_DNA"/>
</dbReference>
<dbReference type="InterPro" id="IPR002525">
    <property type="entry name" value="Transp_IS110-like_N"/>
</dbReference>
<accession>X4ZR68</accession>
<evidence type="ECO:0000313" key="5">
    <source>
        <dbReference type="EMBL" id="AHV98955.1"/>
    </source>
</evidence>
<keyword evidence="6" id="KW-1185">Reference proteome</keyword>
<dbReference type="KEGG" id="psab:PSAB_13690"/>
<dbReference type="PANTHER" id="PTHR33055">
    <property type="entry name" value="TRANSPOSASE FOR INSERTION SEQUENCE ELEMENT IS1111A"/>
    <property type="match status" value="1"/>
</dbReference>
<dbReference type="NCBIfam" id="NF033542">
    <property type="entry name" value="transpos_IS110"/>
    <property type="match status" value="1"/>
</dbReference>
<dbReference type="Pfam" id="PF01548">
    <property type="entry name" value="DEDD_Tnp_IS110"/>
    <property type="match status" value="1"/>
</dbReference>
<keyword evidence="1" id="KW-0175">Coiled coil</keyword>